<sequence length="750" mass="82855">MAEDKPAEQPASAPVADGLVSGTDTEPPKKFPKGVVLGKDGKPCRSCTSFAAWASQTKSSLKAAAPATPPKDCPPDVETLGRSTWTLLHSIAATYPSTPTPKEQVDLKSFMRLFSKLYPCWVCAEDFQRYIERQDVKTGSRDEFGNWLCEAHNEVNRKLGKPTKHPLGSDFSFGWSRQSGRLEQGLKKPVAVSEYIFRRLHEIGIRSVHGVPGDFNLVALDYIPKAGLKWVGSVNELNAAYAADGYARTKGISALVTTFGVGELSAINGLAGAYSEHIPVVHIVGCPSTISQRNGMLLHHTLGNGDFNVFANMSSQISCDVARLNKPAEIAEQIDHALRECWIRSRPVYIMLPTDMAEKKIEGARLDTPIDLTEPKNDQDREDYVVDVVLKYLHAAKSPVILVDACAIRHRVLQEVYDLVEKTQLPVFVTPMGKGAINESHPSYGGVYAGTGSHPDVRERVESADLVLSIGALKSDFNTTGFSYRTSQLNTIDFHSTHCTVRYSEYPGVTMRGVLRKVVERVDLNKLSRPPSPEVVNEVAKNRDDSETITQAWFWPRIGEYLKENDIVVTETGTANFGIWETKFPPGVTGINQILWGSIGWSVGAAQGAALAAKDAGVDRRTVLFVGDGSFQLTAQEVSTMIRHNLKITIFLIYNDGFTIERFIHGMEAEYNDVARWNYTEVPTVFGGSDKQVRKLVIKTKDQLEKLLVDKEFNEAGGLQFVELWMPKEDAPRALKITTEVAARNNARVE</sequence>
<organism evidence="17 18">
    <name type="scientific">Achaetomium macrosporum</name>
    <dbReference type="NCBI Taxonomy" id="79813"/>
    <lineage>
        <taxon>Eukaryota</taxon>
        <taxon>Fungi</taxon>
        <taxon>Dikarya</taxon>
        <taxon>Ascomycota</taxon>
        <taxon>Pezizomycotina</taxon>
        <taxon>Sordariomycetes</taxon>
        <taxon>Sordariomycetidae</taxon>
        <taxon>Sordariales</taxon>
        <taxon>Chaetomiaceae</taxon>
        <taxon>Achaetomium</taxon>
    </lineage>
</organism>
<dbReference type="GO" id="GO:0005634">
    <property type="term" value="C:nucleus"/>
    <property type="evidence" value="ECO:0007669"/>
    <property type="project" value="TreeGrafter"/>
</dbReference>
<evidence type="ECO:0000256" key="5">
    <source>
        <dbReference type="ARBA" id="ARBA00022630"/>
    </source>
</evidence>
<comment type="similarity">
    <text evidence="4">Belongs to the TPP enzyme family.</text>
</comment>
<dbReference type="Pfam" id="PF02775">
    <property type="entry name" value="TPP_enzyme_C"/>
    <property type="match status" value="1"/>
</dbReference>
<dbReference type="InterPro" id="IPR036774">
    <property type="entry name" value="ERV/ALR_sulphydryl_oxid_sf"/>
</dbReference>
<dbReference type="Proteomes" id="UP001303760">
    <property type="component" value="Unassembled WGS sequence"/>
</dbReference>
<evidence type="ECO:0000256" key="6">
    <source>
        <dbReference type="ARBA" id="ARBA00022723"/>
    </source>
</evidence>
<dbReference type="FunFam" id="3.40.50.970:FF:000024">
    <property type="entry name" value="Pyruvate decarboxylase isozyme"/>
    <property type="match status" value="1"/>
</dbReference>
<dbReference type="Pfam" id="PF04777">
    <property type="entry name" value="Evr1_Alr"/>
    <property type="match status" value="1"/>
</dbReference>
<dbReference type="InterPro" id="IPR029035">
    <property type="entry name" value="DHS-like_NAD/FAD-binding_dom"/>
</dbReference>
<dbReference type="SUPFAM" id="SSF52467">
    <property type="entry name" value="DHS-like NAD/FAD-binding domain"/>
    <property type="match status" value="1"/>
</dbReference>
<proteinExistence type="inferred from homology"/>
<keyword evidence="11" id="KW-0786">Thiamine pyrophosphate</keyword>
<evidence type="ECO:0000256" key="7">
    <source>
        <dbReference type="ARBA" id="ARBA00022793"/>
    </source>
</evidence>
<dbReference type="InterPro" id="IPR011766">
    <property type="entry name" value="TPP_enzyme_TPP-bd"/>
</dbReference>
<dbReference type="CDD" id="cd02005">
    <property type="entry name" value="TPP_PDC_IPDC"/>
    <property type="match status" value="1"/>
</dbReference>
<dbReference type="EC" id="1.8.3.2" evidence="14"/>
<evidence type="ECO:0000256" key="11">
    <source>
        <dbReference type="ARBA" id="ARBA00023052"/>
    </source>
</evidence>
<dbReference type="FunFam" id="4.10.320.60:FF:000002">
    <property type="entry name" value="Sulfhydryl oxidase"/>
    <property type="match status" value="1"/>
</dbReference>
<dbReference type="Gene3D" id="3.40.50.970">
    <property type="match status" value="2"/>
</dbReference>
<comment type="catalytic activity">
    <reaction evidence="1">
        <text>a 2-oxocarboxylate + H(+) = an aldehyde + CO2</text>
        <dbReference type="Rhea" id="RHEA:11628"/>
        <dbReference type="ChEBI" id="CHEBI:15378"/>
        <dbReference type="ChEBI" id="CHEBI:16526"/>
        <dbReference type="ChEBI" id="CHEBI:17478"/>
        <dbReference type="ChEBI" id="CHEBI:35179"/>
        <dbReference type="EC" id="4.1.1.1"/>
    </reaction>
</comment>
<dbReference type="Pfam" id="PF00205">
    <property type="entry name" value="TPP_enzyme_M"/>
    <property type="match status" value="1"/>
</dbReference>
<dbReference type="InterPro" id="IPR012001">
    <property type="entry name" value="Thiamin_PyroP_enz_TPP-bd_dom"/>
</dbReference>
<keyword evidence="18" id="KW-1185">Reference proteome</keyword>
<keyword evidence="7" id="KW-0210">Decarboxylase</keyword>
<comment type="caution">
    <text evidence="17">The sequence shown here is derived from an EMBL/GenBank/DDBJ whole genome shotgun (WGS) entry which is preliminary data.</text>
</comment>
<dbReference type="Pfam" id="PF02776">
    <property type="entry name" value="TPP_enzyme_N"/>
    <property type="match status" value="1"/>
</dbReference>
<keyword evidence="6" id="KW-0479">Metal-binding</keyword>
<dbReference type="AlphaFoldDB" id="A0AAN7C801"/>
<dbReference type="Gene3D" id="3.40.50.1220">
    <property type="entry name" value="TPP-binding domain"/>
    <property type="match status" value="1"/>
</dbReference>
<protein>
    <recommendedName>
        <fullName evidence="14">Sulfhydryl oxidase</fullName>
        <ecNumber evidence="14">1.8.3.2</ecNumber>
    </recommendedName>
</protein>
<evidence type="ECO:0000256" key="9">
    <source>
        <dbReference type="ARBA" id="ARBA00022842"/>
    </source>
</evidence>
<gene>
    <name evidence="17" type="ORF">C8A03DRAFT_45141</name>
</gene>
<keyword evidence="13" id="KW-0456">Lyase</keyword>
<name>A0AAN7C801_9PEZI</name>
<dbReference type="GO" id="GO:0004737">
    <property type="term" value="F:pyruvate decarboxylase activity"/>
    <property type="evidence" value="ECO:0007669"/>
    <property type="project" value="UniProtKB-EC"/>
</dbReference>
<dbReference type="SUPFAM" id="SSF69000">
    <property type="entry name" value="FAD-dependent thiol oxidase"/>
    <property type="match status" value="1"/>
</dbReference>
<comment type="catalytic activity">
    <reaction evidence="14">
        <text>2 R'C(R)SH + O2 = R'C(R)S-S(R)CR' + H2O2</text>
        <dbReference type="Rhea" id="RHEA:17357"/>
        <dbReference type="ChEBI" id="CHEBI:15379"/>
        <dbReference type="ChEBI" id="CHEBI:16240"/>
        <dbReference type="ChEBI" id="CHEBI:16520"/>
        <dbReference type="ChEBI" id="CHEBI:17412"/>
        <dbReference type="EC" id="1.8.3.2"/>
    </reaction>
</comment>
<dbReference type="Gene3D" id="1.20.120.310">
    <property type="entry name" value="ERV/ALR sulfhydryl oxidase domain"/>
    <property type="match status" value="1"/>
</dbReference>
<evidence type="ECO:0000256" key="4">
    <source>
        <dbReference type="ARBA" id="ARBA00007812"/>
    </source>
</evidence>
<dbReference type="InterPro" id="IPR012000">
    <property type="entry name" value="Thiamin_PyroP_enz_cen_dom"/>
</dbReference>
<evidence type="ECO:0000313" key="18">
    <source>
        <dbReference type="Proteomes" id="UP001303760"/>
    </source>
</evidence>
<dbReference type="GO" id="GO:0000287">
    <property type="term" value="F:magnesium ion binding"/>
    <property type="evidence" value="ECO:0007669"/>
    <property type="project" value="InterPro"/>
</dbReference>
<dbReference type="InterPro" id="IPR047214">
    <property type="entry name" value="TPP_PDC_IPDC"/>
</dbReference>
<dbReference type="GO" id="GO:0016972">
    <property type="term" value="F:thiol oxidase activity"/>
    <property type="evidence" value="ECO:0007669"/>
    <property type="project" value="UniProtKB-EC"/>
</dbReference>
<comment type="cofactor">
    <cofactor evidence="2">
        <name>thiamine diphosphate</name>
        <dbReference type="ChEBI" id="CHEBI:58937"/>
    </cofactor>
</comment>
<evidence type="ECO:0000256" key="2">
    <source>
        <dbReference type="ARBA" id="ARBA00001964"/>
    </source>
</evidence>
<evidence type="ECO:0000256" key="12">
    <source>
        <dbReference type="ARBA" id="ARBA00023157"/>
    </source>
</evidence>
<dbReference type="EMBL" id="MU860164">
    <property type="protein sequence ID" value="KAK4236940.1"/>
    <property type="molecule type" value="Genomic_DNA"/>
</dbReference>
<dbReference type="PANTHER" id="PTHR43452">
    <property type="entry name" value="PYRUVATE DECARBOXYLASE"/>
    <property type="match status" value="1"/>
</dbReference>
<dbReference type="GO" id="GO:0030976">
    <property type="term" value="F:thiamine pyrophosphate binding"/>
    <property type="evidence" value="ECO:0007669"/>
    <property type="project" value="InterPro"/>
</dbReference>
<feature type="region of interest" description="Disordered" evidence="15">
    <location>
        <begin position="1"/>
        <end position="38"/>
    </location>
</feature>
<dbReference type="GO" id="GO:0005829">
    <property type="term" value="C:cytosol"/>
    <property type="evidence" value="ECO:0007669"/>
    <property type="project" value="TreeGrafter"/>
</dbReference>
<dbReference type="InterPro" id="IPR029061">
    <property type="entry name" value="THDP-binding"/>
</dbReference>
<dbReference type="Gene3D" id="4.10.320.60">
    <property type="match status" value="1"/>
</dbReference>
<dbReference type="CDD" id="cd07038">
    <property type="entry name" value="TPP_PYR_PDC_IPDC_like"/>
    <property type="match status" value="1"/>
</dbReference>
<dbReference type="InterPro" id="IPR012110">
    <property type="entry name" value="PDC/IPDC-like"/>
</dbReference>
<dbReference type="InterPro" id="IPR047213">
    <property type="entry name" value="TPP_PYR_PDC_IPDC-like"/>
</dbReference>
<evidence type="ECO:0000256" key="15">
    <source>
        <dbReference type="SAM" id="MobiDB-lite"/>
    </source>
</evidence>
<reference evidence="17" key="2">
    <citation type="submission" date="2023-05" db="EMBL/GenBank/DDBJ databases">
        <authorList>
            <consortium name="Lawrence Berkeley National Laboratory"/>
            <person name="Steindorff A."/>
            <person name="Hensen N."/>
            <person name="Bonometti L."/>
            <person name="Westerberg I."/>
            <person name="Brannstrom I.O."/>
            <person name="Guillou S."/>
            <person name="Cros-Aarteil S."/>
            <person name="Calhoun S."/>
            <person name="Haridas S."/>
            <person name="Kuo A."/>
            <person name="Mondo S."/>
            <person name="Pangilinan J."/>
            <person name="Riley R."/>
            <person name="Labutti K."/>
            <person name="Andreopoulos B."/>
            <person name="Lipzen A."/>
            <person name="Chen C."/>
            <person name="Yanf M."/>
            <person name="Daum C."/>
            <person name="Ng V."/>
            <person name="Clum A."/>
            <person name="Ohm R."/>
            <person name="Martin F."/>
            <person name="Silar P."/>
            <person name="Natvig D."/>
            <person name="Lalanne C."/>
            <person name="Gautier V."/>
            <person name="Ament-Velasquez S.L."/>
            <person name="Kruys A."/>
            <person name="Hutchinson M.I."/>
            <person name="Powell A.J."/>
            <person name="Barry K."/>
            <person name="Miller A.N."/>
            <person name="Grigoriev I.V."/>
            <person name="Debuchy R."/>
            <person name="Gladieux P."/>
            <person name="Thoren M.H."/>
            <person name="Johannesson H."/>
        </authorList>
    </citation>
    <scope>NUCLEOTIDE SEQUENCE</scope>
    <source>
        <strain evidence="17">CBS 532.94</strain>
    </source>
</reference>
<dbReference type="PANTHER" id="PTHR43452:SF30">
    <property type="entry name" value="PYRUVATE DECARBOXYLASE ISOZYME 1-RELATED"/>
    <property type="match status" value="1"/>
</dbReference>
<evidence type="ECO:0000259" key="16">
    <source>
        <dbReference type="PROSITE" id="PS51324"/>
    </source>
</evidence>
<evidence type="ECO:0000256" key="14">
    <source>
        <dbReference type="RuleBase" id="RU371123"/>
    </source>
</evidence>
<keyword evidence="10 14" id="KW-0560">Oxidoreductase</keyword>
<reference evidence="17" key="1">
    <citation type="journal article" date="2023" name="Mol. Phylogenet. Evol.">
        <title>Genome-scale phylogeny and comparative genomics of the fungal order Sordariales.</title>
        <authorList>
            <person name="Hensen N."/>
            <person name="Bonometti L."/>
            <person name="Westerberg I."/>
            <person name="Brannstrom I.O."/>
            <person name="Guillou S."/>
            <person name="Cros-Aarteil S."/>
            <person name="Calhoun S."/>
            <person name="Haridas S."/>
            <person name="Kuo A."/>
            <person name="Mondo S."/>
            <person name="Pangilinan J."/>
            <person name="Riley R."/>
            <person name="LaButti K."/>
            <person name="Andreopoulos B."/>
            <person name="Lipzen A."/>
            <person name="Chen C."/>
            <person name="Yan M."/>
            <person name="Daum C."/>
            <person name="Ng V."/>
            <person name="Clum A."/>
            <person name="Steindorff A."/>
            <person name="Ohm R.A."/>
            <person name="Martin F."/>
            <person name="Silar P."/>
            <person name="Natvig D.O."/>
            <person name="Lalanne C."/>
            <person name="Gautier V."/>
            <person name="Ament-Velasquez S.L."/>
            <person name="Kruys A."/>
            <person name="Hutchinson M.I."/>
            <person name="Powell A.J."/>
            <person name="Barry K."/>
            <person name="Miller A.N."/>
            <person name="Grigoriev I.V."/>
            <person name="Debuchy R."/>
            <person name="Gladieux P."/>
            <person name="Hiltunen Thoren M."/>
            <person name="Johannesson H."/>
        </authorList>
    </citation>
    <scope>NUCLEOTIDE SEQUENCE</scope>
    <source>
        <strain evidence="17">CBS 532.94</strain>
    </source>
</reference>
<dbReference type="PROSITE" id="PS51324">
    <property type="entry name" value="ERV_ALR"/>
    <property type="match status" value="1"/>
</dbReference>
<dbReference type="InterPro" id="IPR017905">
    <property type="entry name" value="ERV/ALR_sulphydryl_oxidase"/>
</dbReference>
<keyword evidence="9" id="KW-0460">Magnesium</keyword>
<dbReference type="GO" id="GO:0000949">
    <property type="term" value="P:aromatic amino acid family catabolic process to alcohol via Ehrlich pathway"/>
    <property type="evidence" value="ECO:0007669"/>
    <property type="project" value="TreeGrafter"/>
</dbReference>
<accession>A0AAN7C801</accession>
<keyword evidence="5 14" id="KW-0285">Flavoprotein</keyword>
<evidence type="ECO:0000313" key="17">
    <source>
        <dbReference type="EMBL" id="KAK4236940.1"/>
    </source>
</evidence>
<comment type="cofactor">
    <cofactor evidence="3 14">
        <name>FAD</name>
        <dbReference type="ChEBI" id="CHEBI:57692"/>
    </cofactor>
</comment>
<evidence type="ECO:0000256" key="3">
    <source>
        <dbReference type="ARBA" id="ARBA00001974"/>
    </source>
</evidence>
<dbReference type="SUPFAM" id="SSF52518">
    <property type="entry name" value="Thiamin diphosphate-binding fold (THDP-binding)"/>
    <property type="match status" value="2"/>
</dbReference>
<dbReference type="FunFam" id="3.40.50.970:FF:000019">
    <property type="entry name" value="Pyruvate decarboxylase isozyme"/>
    <property type="match status" value="1"/>
</dbReference>
<evidence type="ECO:0000256" key="8">
    <source>
        <dbReference type="ARBA" id="ARBA00022827"/>
    </source>
</evidence>
<feature type="domain" description="ERV/ALR sulfhydryl oxidase" evidence="16">
    <location>
        <begin position="73"/>
        <end position="175"/>
    </location>
</feature>
<keyword evidence="12" id="KW-1015">Disulfide bond</keyword>
<evidence type="ECO:0000256" key="13">
    <source>
        <dbReference type="ARBA" id="ARBA00023239"/>
    </source>
</evidence>
<evidence type="ECO:0000256" key="10">
    <source>
        <dbReference type="ARBA" id="ARBA00023002"/>
    </source>
</evidence>
<evidence type="ECO:0000256" key="1">
    <source>
        <dbReference type="ARBA" id="ARBA00001041"/>
    </source>
</evidence>
<keyword evidence="8 14" id="KW-0274">FAD</keyword>